<name>A0ACB9C6N5_ARCLA</name>
<sequence>MGAENYWRGRWWLCSVCVQMGEGLVDRGHLLRMTTLNDNGVRVLKQLNILPLFVGLAAKHSYSPTKIKAQTPSNLQFRVSSRVDQDSNLDRKILFSFPRFLIG</sequence>
<reference evidence="1 2" key="2">
    <citation type="journal article" date="2022" name="Mol. Ecol. Resour.">
        <title>The genomes of chicory, endive, great burdock and yacon provide insights into Asteraceae paleo-polyploidization history and plant inulin production.</title>
        <authorList>
            <person name="Fan W."/>
            <person name="Wang S."/>
            <person name="Wang H."/>
            <person name="Wang A."/>
            <person name="Jiang F."/>
            <person name="Liu H."/>
            <person name="Zhao H."/>
            <person name="Xu D."/>
            <person name="Zhang Y."/>
        </authorList>
    </citation>
    <scope>NUCLEOTIDE SEQUENCE [LARGE SCALE GENOMIC DNA]</scope>
    <source>
        <strain evidence="2">cv. Niubang</strain>
    </source>
</reference>
<organism evidence="1 2">
    <name type="scientific">Arctium lappa</name>
    <name type="common">Greater burdock</name>
    <name type="synonym">Lappa major</name>
    <dbReference type="NCBI Taxonomy" id="4217"/>
    <lineage>
        <taxon>Eukaryota</taxon>
        <taxon>Viridiplantae</taxon>
        <taxon>Streptophyta</taxon>
        <taxon>Embryophyta</taxon>
        <taxon>Tracheophyta</taxon>
        <taxon>Spermatophyta</taxon>
        <taxon>Magnoliopsida</taxon>
        <taxon>eudicotyledons</taxon>
        <taxon>Gunneridae</taxon>
        <taxon>Pentapetalae</taxon>
        <taxon>asterids</taxon>
        <taxon>campanulids</taxon>
        <taxon>Asterales</taxon>
        <taxon>Asteraceae</taxon>
        <taxon>Carduoideae</taxon>
        <taxon>Cardueae</taxon>
        <taxon>Arctiinae</taxon>
        <taxon>Arctium</taxon>
    </lineage>
</organism>
<proteinExistence type="predicted"/>
<evidence type="ECO:0000313" key="1">
    <source>
        <dbReference type="EMBL" id="KAI3729921.1"/>
    </source>
</evidence>
<reference evidence="2" key="1">
    <citation type="journal article" date="2022" name="Mol. Ecol. Resour.">
        <title>The genomes of chicory, endive, great burdock and yacon provide insights into Asteraceae palaeo-polyploidization history and plant inulin production.</title>
        <authorList>
            <person name="Fan W."/>
            <person name="Wang S."/>
            <person name="Wang H."/>
            <person name="Wang A."/>
            <person name="Jiang F."/>
            <person name="Liu H."/>
            <person name="Zhao H."/>
            <person name="Xu D."/>
            <person name="Zhang Y."/>
        </authorList>
    </citation>
    <scope>NUCLEOTIDE SEQUENCE [LARGE SCALE GENOMIC DNA]</scope>
    <source>
        <strain evidence="2">cv. Niubang</strain>
    </source>
</reference>
<dbReference type="EMBL" id="CM042051">
    <property type="protein sequence ID" value="KAI3729921.1"/>
    <property type="molecule type" value="Genomic_DNA"/>
</dbReference>
<comment type="caution">
    <text evidence="1">The sequence shown here is derived from an EMBL/GenBank/DDBJ whole genome shotgun (WGS) entry which is preliminary data.</text>
</comment>
<protein>
    <submittedName>
        <fullName evidence="1">Uncharacterized protein</fullName>
    </submittedName>
</protein>
<evidence type="ECO:0000313" key="2">
    <source>
        <dbReference type="Proteomes" id="UP001055879"/>
    </source>
</evidence>
<gene>
    <name evidence="1" type="ORF">L6452_18594</name>
</gene>
<dbReference type="Proteomes" id="UP001055879">
    <property type="component" value="Linkage Group LG05"/>
</dbReference>
<keyword evidence="2" id="KW-1185">Reference proteome</keyword>
<accession>A0ACB9C6N5</accession>